<keyword evidence="1" id="KW-0472">Membrane</keyword>
<dbReference type="InterPro" id="IPR018649">
    <property type="entry name" value="SHOCT"/>
</dbReference>
<keyword evidence="4" id="KW-1185">Reference proteome</keyword>
<dbReference type="Pfam" id="PF09851">
    <property type="entry name" value="SHOCT"/>
    <property type="match status" value="1"/>
</dbReference>
<proteinExistence type="predicted"/>
<dbReference type="RefSeq" id="WP_120187933.1">
    <property type="nucleotide sequence ID" value="NZ_MCHY01000001.1"/>
</dbReference>
<sequence length="73" mass="8824">MMHMMNNMGVHGFSMFYWMLLQWGLLLGGIYLFIRWINGGKKEDPALQILRERFAKGEITEEEYRDKRNELLR</sequence>
<feature type="transmembrane region" description="Helical" evidence="1">
    <location>
        <begin position="15"/>
        <end position="34"/>
    </location>
</feature>
<accession>A0A419SRR7</accession>
<evidence type="ECO:0000313" key="3">
    <source>
        <dbReference type="EMBL" id="RKD27111.1"/>
    </source>
</evidence>
<name>A0A419SRR7_9BACL</name>
<keyword evidence="1" id="KW-0812">Transmembrane</keyword>
<evidence type="ECO:0000256" key="1">
    <source>
        <dbReference type="SAM" id="Phobius"/>
    </source>
</evidence>
<dbReference type="OrthoDB" id="48047at2"/>
<dbReference type="Proteomes" id="UP000284219">
    <property type="component" value="Unassembled WGS sequence"/>
</dbReference>
<keyword evidence="1" id="KW-1133">Transmembrane helix</keyword>
<dbReference type="AlphaFoldDB" id="A0A419SRR7"/>
<reference evidence="3 4" key="1">
    <citation type="submission" date="2016-08" db="EMBL/GenBank/DDBJ databases">
        <title>Novel Firmicute Genomes.</title>
        <authorList>
            <person name="Poppleton D.I."/>
            <person name="Gribaldo S."/>
        </authorList>
    </citation>
    <scope>NUCLEOTIDE SEQUENCE [LARGE SCALE GENOMIC DNA]</scope>
    <source>
        <strain evidence="3 4">RAOx-1</strain>
    </source>
</reference>
<dbReference type="EMBL" id="MCHY01000001">
    <property type="protein sequence ID" value="RKD27111.1"/>
    <property type="molecule type" value="Genomic_DNA"/>
</dbReference>
<evidence type="ECO:0000259" key="2">
    <source>
        <dbReference type="Pfam" id="PF09851"/>
    </source>
</evidence>
<protein>
    <recommendedName>
        <fullName evidence="2">SHOCT domain-containing protein</fullName>
    </recommendedName>
</protein>
<feature type="domain" description="SHOCT" evidence="2">
    <location>
        <begin position="46"/>
        <end position="72"/>
    </location>
</feature>
<organism evidence="3 4">
    <name type="scientific">Ammoniphilus oxalaticus</name>
    <dbReference type="NCBI Taxonomy" id="66863"/>
    <lineage>
        <taxon>Bacteria</taxon>
        <taxon>Bacillati</taxon>
        <taxon>Bacillota</taxon>
        <taxon>Bacilli</taxon>
        <taxon>Bacillales</taxon>
        <taxon>Paenibacillaceae</taxon>
        <taxon>Aneurinibacillus group</taxon>
        <taxon>Ammoniphilus</taxon>
    </lineage>
</organism>
<evidence type="ECO:0000313" key="4">
    <source>
        <dbReference type="Proteomes" id="UP000284219"/>
    </source>
</evidence>
<comment type="caution">
    <text evidence="3">The sequence shown here is derived from an EMBL/GenBank/DDBJ whole genome shotgun (WGS) entry which is preliminary data.</text>
</comment>
<gene>
    <name evidence="3" type="ORF">BEP19_00630</name>
</gene>